<dbReference type="PIRSF" id="PIRSF036625">
    <property type="entry name" value="GAF_ANTAR"/>
    <property type="match status" value="1"/>
</dbReference>
<protein>
    <submittedName>
        <fullName evidence="6">GAF and ANTAR domain-containing protein</fullName>
    </submittedName>
</protein>
<dbReference type="SUPFAM" id="SSF52172">
    <property type="entry name" value="CheY-like"/>
    <property type="match status" value="1"/>
</dbReference>
<keyword evidence="7" id="KW-1185">Reference proteome</keyword>
<dbReference type="InterPro" id="IPR005561">
    <property type="entry name" value="ANTAR"/>
</dbReference>
<dbReference type="SUPFAM" id="SSF55781">
    <property type="entry name" value="GAF domain-like"/>
    <property type="match status" value="1"/>
</dbReference>
<evidence type="ECO:0000256" key="4">
    <source>
        <dbReference type="ARBA" id="ARBA00023163"/>
    </source>
</evidence>
<dbReference type="SMART" id="SM00065">
    <property type="entry name" value="GAF"/>
    <property type="match status" value="1"/>
</dbReference>
<keyword evidence="2" id="KW-0418">Kinase</keyword>
<dbReference type="RefSeq" id="WP_344606174.1">
    <property type="nucleotide sequence ID" value="NZ_BAAATK010000031.1"/>
</dbReference>
<evidence type="ECO:0000313" key="6">
    <source>
        <dbReference type="EMBL" id="GAA2447579.1"/>
    </source>
</evidence>
<keyword evidence="4" id="KW-0804">Transcription</keyword>
<gene>
    <name evidence="6" type="ORF">GCM10010421_44310</name>
</gene>
<proteinExistence type="predicted"/>
<dbReference type="InterPro" id="IPR011006">
    <property type="entry name" value="CheY-like_superfamily"/>
</dbReference>
<dbReference type="InterPro" id="IPR003018">
    <property type="entry name" value="GAF"/>
</dbReference>
<dbReference type="EMBL" id="BAAATK010000031">
    <property type="protein sequence ID" value="GAA2447579.1"/>
    <property type="molecule type" value="Genomic_DNA"/>
</dbReference>
<dbReference type="Gene3D" id="3.30.450.40">
    <property type="match status" value="1"/>
</dbReference>
<comment type="caution">
    <text evidence="6">The sequence shown here is derived from an EMBL/GenBank/DDBJ whole genome shotgun (WGS) entry which is preliminary data.</text>
</comment>
<evidence type="ECO:0000256" key="2">
    <source>
        <dbReference type="ARBA" id="ARBA00022777"/>
    </source>
</evidence>
<dbReference type="Proteomes" id="UP001500460">
    <property type="component" value="Unassembled WGS sequence"/>
</dbReference>
<name>A0ABP5XBR3_9ACTN</name>
<keyword evidence="3" id="KW-0805">Transcription regulation</keyword>
<evidence type="ECO:0000259" key="5">
    <source>
        <dbReference type="PROSITE" id="PS50921"/>
    </source>
</evidence>
<keyword evidence="1" id="KW-0808">Transferase</keyword>
<organism evidence="6 7">
    <name type="scientific">Streptomyces glaucus</name>
    <dbReference type="NCBI Taxonomy" id="284029"/>
    <lineage>
        <taxon>Bacteria</taxon>
        <taxon>Bacillati</taxon>
        <taxon>Actinomycetota</taxon>
        <taxon>Actinomycetes</taxon>
        <taxon>Kitasatosporales</taxon>
        <taxon>Streptomycetaceae</taxon>
        <taxon>Streptomyces</taxon>
    </lineage>
</organism>
<evidence type="ECO:0000256" key="3">
    <source>
        <dbReference type="ARBA" id="ARBA00023015"/>
    </source>
</evidence>
<sequence length="247" mass="26791">MTLTDGHGGGDHRVVPVVDWLLETVSLRAFLRHLVDDALAVSRAEGCGVTLQRRHRPLTVVSSGSTADKLDEKQYGQDDGPCLHALRTGRIVEVPDTHGETRWGDYPAYAASLGVRSLLSVPVPVRTHTVGALNFYATEPNAFGERDRDRLARIAAQAGGGIALAQRLSDAEDLARDLQAALRSRAVIDQAIGAVVQQRRCSVEEAFDILRTTSQETNTKLRDLCERLIADLSGQPPAARPPLPPRP</sequence>
<dbReference type="SMART" id="SM01012">
    <property type="entry name" value="ANTAR"/>
    <property type="match status" value="1"/>
</dbReference>
<dbReference type="InterPro" id="IPR029016">
    <property type="entry name" value="GAF-like_dom_sf"/>
</dbReference>
<evidence type="ECO:0000256" key="1">
    <source>
        <dbReference type="ARBA" id="ARBA00022679"/>
    </source>
</evidence>
<feature type="domain" description="ANTAR" evidence="5">
    <location>
        <begin position="168"/>
        <end position="229"/>
    </location>
</feature>
<dbReference type="InterPro" id="IPR036388">
    <property type="entry name" value="WH-like_DNA-bd_sf"/>
</dbReference>
<reference evidence="7" key="1">
    <citation type="journal article" date="2019" name="Int. J. Syst. Evol. Microbiol.">
        <title>The Global Catalogue of Microorganisms (GCM) 10K type strain sequencing project: providing services to taxonomists for standard genome sequencing and annotation.</title>
        <authorList>
            <consortium name="The Broad Institute Genomics Platform"/>
            <consortium name="The Broad Institute Genome Sequencing Center for Infectious Disease"/>
            <person name="Wu L."/>
            <person name="Ma J."/>
        </authorList>
    </citation>
    <scope>NUCLEOTIDE SEQUENCE [LARGE SCALE GENOMIC DNA]</scope>
    <source>
        <strain evidence="7">JCM 6922</strain>
    </source>
</reference>
<accession>A0ABP5XBR3</accession>
<evidence type="ECO:0000313" key="7">
    <source>
        <dbReference type="Proteomes" id="UP001500460"/>
    </source>
</evidence>
<dbReference type="PROSITE" id="PS50921">
    <property type="entry name" value="ANTAR"/>
    <property type="match status" value="1"/>
</dbReference>
<dbReference type="Pfam" id="PF03861">
    <property type="entry name" value="ANTAR"/>
    <property type="match status" value="1"/>
</dbReference>
<dbReference type="InterPro" id="IPR012074">
    <property type="entry name" value="GAF_ANTAR"/>
</dbReference>
<dbReference type="Gene3D" id="1.10.10.10">
    <property type="entry name" value="Winged helix-like DNA-binding domain superfamily/Winged helix DNA-binding domain"/>
    <property type="match status" value="1"/>
</dbReference>
<dbReference type="Pfam" id="PF13185">
    <property type="entry name" value="GAF_2"/>
    <property type="match status" value="1"/>
</dbReference>